<protein>
    <recommendedName>
        <fullName evidence="4">VWFD domain-containing protein</fullName>
    </recommendedName>
</protein>
<dbReference type="SUPFAM" id="SSF57567">
    <property type="entry name" value="Serine protease inhibitors"/>
    <property type="match status" value="5"/>
</dbReference>
<accession>A0A3Q3EKG2</accession>
<dbReference type="InParanoid" id="A0A3Q3EKG2"/>
<feature type="domain" description="VWFD" evidence="4">
    <location>
        <begin position="1844"/>
        <end position="1943"/>
    </location>
</feature>
<feature type="domain" description="VWFD" evidence="4">
    <location>
        <begin position="2151"/>
        <end position="2329"/>
    </location>
</feature>
<keyword evidence="1" id="KW-0677">Repeat</keyword>
<dbReference type="Pfam" id="PF12714">
    <property type="entry name" value="TILa"/>
    <property type="match status" value="2"/>
</dbReference>
<feature type="domain" description="VWFD" evidence="4">
    <location>
        <begin position="1428"/>
        <end position="1666"/>
    </location>
</feature>
<evidence type="ECO:0000256" key="2">
    <source>
        <dbReference type="ARBA" id="ARBA00023157"/>
    </source>
</evidence>
<dbReference type="GO" id="GO:0031012">
    <property type="term" value="C:extracellular matrix"/>
    <property type="evidence" value="ECO:0007669"/>
    <property type="project" value="TreeGrafter"/>
</dbReference>
<keyword evidence="2" id="KW-1015">Disulfide bond</keyword>
<dbReference type="Pfam" id="PF01826">
    <property type="entry name" value="TIL"/>
    <property type="match status" value="5"/>
</dbReference>
<feature type="domain" description="VWFD" evidence="4">
    <location>
        <begin position="410"/>
        <end position="566"/>
    </location>
</feature>
<dbReference type="Pfam" id="PF00094">
    <property type="entry name" value="VWD"/>
    <property type="match status" value="7"/>
</dbReference>
<dbReference type="InterPro" id="IPR014853">
    <property type="entry name" value="VWF/SSPO/ZAN-like_Cys-rich_dom"/>
</dbReference>
<feature type="domain" description="VWFD" evidence="4">
    <location>
        <begin position="770"/>
        <end position="948"/>
    </location>
</feature>
<name>A0A3Q3EKG2_9LABR</name>
<dbReference type="GeneTree" id="ENSGT00950000183155"/>
<dbReference type="STRING" id="56723.ENSLBEP00000007739"/>
<reference evidence="5" key="1">
    <citation type="submission" date="2025-08" db="UniProtKB">
        <authorList>
            <consortium name="Ensembl"/>
        </authorList>
    </citation>
    <scope>IDENTIFICATION</scope>
</reference>
<feature type="domain" description="VWFD" evidence="4">
    <location>
        <begin position="1162"/>
        <end position="1338"/>
    </location>
</feature>
<evidence type="ECO:0000313" key="6">
    <source>
        <dbReference type="Proteomes" id="UP000261660"/>
    </source>
</evidence>
<dbReference type="SMART" id="SM00216">
    <property type="entry name" value="VWD"/>
    <property type="match status" value="6"/>
</dbReference>
<keyword evidence="6" id="KW-1185">Reference proteome</keyword>
<feature type="domain" description="VWFD" evidence="4">
    <location>
        <begin position="50"/>
        <end position="208"/>
    </location>
</feature>
<sequence>TVSCWQWQLSTLHLMSPPAPAAAPCAEVHCGSKQECLMEDGKPVCSLQTKICSAWEDSYYRTFNGRDFVLQGNCNYTLHISIKFARYVAIKLLFADGEFHCLFLFLNSQINGQKRNLPLLLGDGSLYFHPSGSSVVLETTFGLTLYYDWRHHVQVEVGTELYGKLCGLCGNANHTDGDQTVDLTLPWVVNGDTGSCIEDCGGDGASCPVCTQSRTKSFPGTKGNSFMTGCTLLQWMDGPFASCHSSIDPEPFVRSCENNLCITNAATSVCKIYTDYATTCQRLGARVHNWRTMAECSMACPLNSHYEVCGSACPATCADPETHRNCTLHCVESCQCNRGFLLSGGKCVPHGECGCLHQGSYYLPKEKFWSCQSHCVCVGHDIVQCTNRCPKGTECTVRDGQRACYTSQPPQCTVMGGRHFRSYDGHNFDFNPGRCAYVLSHACDEEKSQLLTQQHKHNLSLWVIVIFIFQVDGVLKGLPVQLDHIVVLQSGLLTHVVVDTGVVITYGGPNLIHVVIPASNRKMCGLCGNISALDTDDKHSPDGSPASDVSIFASSWMLSPSGTNCSQECELCSVCNSSMATEFASDNFCGVLLASAGSFSGCHSTVDPKPFFKNCVSDLCMSNGNEGTFCRSLSEYTFACQEAGAEVKPWRGERCSLLCPENSYYNICVSACPQSCVTLSDFPCPWACYEGCQCDSGYMQSGNGCIKAEECGCFFHGQYYEIGERLWAEGCSEHCHCSATATMFCEPASCPEGESCTLNNTWGCSQPVQTQCLVLGGAHYYTFDGKMFEFQGNCTYTLMQVMNDTTGKDAFWVGIQKDRTPNDASSIKAIHVKVAKHSVVIYRGERGHVWVSINGEKKLLPLNLQFGSINIAQSGFFVVVDTSLGIQVKYDCSHFATIFLPNTTAVNGLCGNNNGIEEDDLRSPQGKAVDATTFGWHWRVPDQEAWCTADCGDACPRCSAEQLQEKNVARQWISFHEYIWSPQNPFYLCRDIVNYTKISTAVSIFDLCSSDDPQKTLCHIFEAYAAACQNAHIEVGEWRKSTNCSISCPLNSHFESCGTACPATCEARLNSNLCTLACVETCQCDSGFVLDGDICVPLSQCGCNHNGYHYHRNQTFWADERCTEKCFCDPHTHQTQCHVDSCGPDESCTLENGVRSCIFHPQQTCIYSGHHILTFDQHDYDLHGTCQYQVLGMCGNKQGLHAVQVHVQTDGHLESALHVLVNVSGVLVALNSKNMESLEVSVDGVIKNMPYHLGPTALAFSLGMHTYIYTDVGFEFSLSTEGVVNIQLSSRYANAVCGLCGNFNSDPADDLTASGAEEHLSHEHFGRAWRSGQNPWCVDDCLGGSCPKCSTERLAHFSDPEACGKILEVNGPFRHCHGKVNPSIFYKRCVSDLCLHGGLQPALCHSLAVYTSVCLSHRATVYAWRSPGFCSDSASVHLCLGLQNNTVEMPLNTGENCLCEAGLVHSGSQCVSAENCGCFHQGEYLQAGQEVSTCEKICRCNAGGRMTCRNTFCGKDEECKLLRGVQGCYPKPKLARCSVDGSQYTTFDGRAFEFHGSCNYTLVQTCALKKLDVKPVFIAALQNHSKGRQISLQVNKIIHKLYCILYLKNHILVKIPNIYHQTTCGLCGNYNDNPSDDLQLPDGSVIFEPEVFGPSWKLLDNKTSCSNVCDGTCQRCRSPMPEYTSDLYCGLLTHPKGPFSSCQHLVGPQKFYSLCMKNLCISQGQHWALCDALWDYEAACKEAGAMVDLWTNTTSCAHQCPQFSHYSQCANVCSSLCPEISQAVQCPGDCEKGCQCNFGHLYDGNACVPAEQCGCIQDGRRFKLLSIGLIAYNCPYSFFFFSQVNGQVKYVPVNLLQGKIQVSHKGTAQLKTDFGLHVVFGGNSTVVVTLSPCYKGQVYGLCGNFNGDHQDDMPVTMPGSPPSNSNAEFAQAYRLSDGDDTCSTGCKREPRVTIPADSVSEVAASNRRLCEVLKDKRGPKAYCHSLIAPDSFYESCLSILMQNGTLQAALDQAISSYSIICEASSDGYYSDIVDVHCPPNSHYKTCGTACPPSCEYNTIACTMACVMGCFCDPGFITSPTGCVRPHQCGCTESTGKYHSLNSTYWTPDNCGQLCTCGPATGEVHCQPAHCPRGMVCKQLHRKKMCQPEKPMNCTMVTGMHFTSFDGHHFDYRDSCSYSLVQTKSNVTELTPFTITISDAICHKRLFNSLNLSLSVYDLEVHFNVFCSFHWQVDGLHEPLPYSHPTGHVNAYRTPSSLVIHTDVGLQVVVYNSGTLMVILSRSYASSVSGLCANANSDPKDDLMMPDEEQAQNILEFVHSWRSRGAEACRDDCFSRLKHCPAETLKLFEGSDFCGVLLNELGPFADCSSVLNPKHYFHSCVVDVCSYSAHYSALCSSIASYAAACQAARLPVRHWRSDTFCREYMV</sequence>
<dbReference type="SMART" id="SM00832">
    <property type="entry name" value="C8"/>
    <property type="match status" value="6"/>
</dbReference>
<reference evidence="5" key="2">
    <citation type="submission" date="2025-09" db="UniProtKB">
        <authorList>
            <consortium name="Ensembl"/>
        </authorList>
    </citation>
    <scope>IDENTIFICATION</scope>
</reference>
<dbReference type="Proteomes" id="UP000261660">
    <property type="component" value="Unplaced"/>
</dbReference>
<keyword evidence="3" id="KW-0325">Glycoprotein</keyword>
<dbReference type="PANTHER" id="PTHR11339:SF413">
    <property type="entry name" value="TECTORIN ALPHA"/>
    <property type="match status" value="1"/>
</dbReference>
<dbReference type="InterPro" id="IPR002919">
    <property type="entry name" value="TIL_dom"/>
</dbReference>
<organism evidence="5 6">
    <name type="scientific">Labrus bergylta</name>
    <name type="common">ballan wrasse</name>
    <dbReference type="NCBI Taxonomy" id="56723"/>
    <lineage>
        <taxon>Eukaryota</taxon>
        <taxon>Metazoa</taxon>
        <taxon>Chordata</taxon>
        <taxon>Craniata</taxon>
        <taxon>Vertebrata</taxon>
        <taxon>Euteleostomi</taxon>
        <taxon>Actinopterygii</taxon>
        <taxon>Neopterygii</taxon>
        <taxon>Teleostei</taxon>
        <taxon>Neoteleostei</taxon>
        <taxon>Acanthomorphata</taxon>
        <taxon>Eupercaria</taxon>
        <taxon>Labriformes</taxon>
        <taxon>Labridae</taxon>
        <taxon>Labrus</taxon>
    </lineage>
</organism>
<dbReference type="Ensembl" id="ENSLBET00000008131.1">
    <property type="protein sequence ID" value="ENSLBEP00000007739.1"/>
    <property type="gene ID" value="ENSLBEG00000005918.1"/>
</dbReference>
<dbReference type="Pfam" id="PF08742">
    <property type="entry name" value="C8"/>
    <property type="match status" value="7"/>
</dbReference>
<evidence type="ECO:0000256" key="3">
    <source>
        <dbReference type="ARBA" id="ARBA00023180"/>
    </source>
</evidence>
<dbReference type="InterPro" id="IPR001007">
    <property type="entry name" value="VWF_dom"/>
</dbReference>
<proteinExistence type="predicted"/>
<dbReference type="SMART" id="SM00215">
    <property type="entry name" value="VWC_out"/>
    <property type="match status" value="3"/>
</dbReference>
<dbReference type="InterPro" id="IPR050780">
    <property type="entry name" value="Mucin_vWF_Thrombospondin_sf"/>
</dbReference>
<dbReference type="InterPro" id="IPR025615">
    <property type="entry name" value="TILa_dom"/>
</dbReference>
<evidence type="ECO:0000313" key="5">
    <source>
        <dbReference type="Ensembl" id="ENSLBEP00000007739.1"/>
    </source>
</evidence>
<dbReference type="GO" id="GO:0005615">
    <property type="term" value="C:extracellular space"/>
    <property type="evidence" value="ECO:0007669"/>
    <property type="project" value="TreeGrafter"/>
</dbReference>
<evidence type="ECO:0000256" key="1">
    <source>
        <dbReference type="ARBA" id="ARBA00022737"/>
    </source>
</evidence>
<dbReference type="InterPro" id="IPR001846">
    <property type="entry name" value="VWF_type-D"/>
</dbReference>
<dbReference type="Gene3D" id="2.10.25.10">
    <property type="entry name" value="Laminin"/>
    <property type="match status" value="5"/>
</dbReference>
<evidence type="ECO:0000259" key="4">
    <source>
        <dbReference type="PROSITE" id="PS51233"/>
    </source>
</evidence>
<dbReference type="CDD" id="cd19941">
    <property type="entry name" value="TIL"/>
    <property type="match status" value="5"/>
</dbReference>
<dbReference type="FunFam" id="2.10.25.10:FF:000055">
    <property type="entry name" value="alpha-tectorin isoform X1"/>
    <property type="match status" value="4"/>
</dbReference>
<dbReference type="PROSITE" id="PS51233">
    <property type="entry name" value="VWFD"/>
    <property type="match status" value="7"/>
</dbReference>
<dbReference type="InterPro" id="IPR036084">
    <property type="entry name" value="Ser_inhib-like_sf"/>
</dbReference>
<dbReference type="PANTHER" id="PTHR11339">
    <property type="entry name" value="EXTRACELLULAR MATRIX GLYCOPROTEIN RELATED"/>
    <property type="match status" value="1"/>
</dbReference>